<organism evidence="2 3">
    <name type="scientific">Mesomycoplasma lagogenitalium</name>
    <dbReference type="NCBI Taxonomy" id="171286"/>
    <lineage>
        <taxon>Bacteria</taxon>
        <taxon>Bacillati</taxon>
        <taxon>Mycoplasmatota</taxon>
        <taxon>Mycoplasmoidales</taxon>
        <taxon>Metamycoplasmataceae</taxon>
        <taxon>Mesomycoplasma</taxon>
    </lineage>
</organism>
<keyword evidence="1" id="KW-0732">Signal</keyword>
<evidence type="ECO:0000256" key="1">
    <source>
        <dbReference type="SAM" id="SignalP"/>
    </source>
</evidence>
<reference evidence="2" key="1">
    <citation type="submission" date="2023-04" db="EMBL/GenBank/DDBJ databases">
        <title>Completed genome of Mycoplasma lagogenitalium type strain 12MS.</title>
        <authorList>
            <person name="Spergser J."/>
        </authorList>
    </citation>
    <scope>NUCLEOTIDE SEQUENCE</scope>
    <source>
        <strain evidence="2">12MS</strain>
    </source>
</reference>
<evidence type="ECO:0008006" key="4">
    <source>
        <dbReference type="Google" id="ProtNLM"/>
    </source>
</evidence>
<dbReference type="Proteomes" id="UP001179842">
    <property type="component" value="Chromosome"/>
</dbReference>
<dbReference type="RefSeq" id="WP_280102082.1">
    <property type="nucleotide sequence ID" value="NZ_CP122979.1"/>
</dbReference>
<keyword evidence="3" id="KW-1185">Reference proteome</keyword>
<gene>
    <name evidence="2" type="ORF">QEG99_00620</name>
</gene>
<dbReference type="PROSITE" id="PS51257">
    <property type="entry name" value="PROKAR_LIPOPROTEIN"/>
    <property type="match status" value="1"/>
</dbReference>
<feature type="chain" id="PRO_5046173222" description="Lipoprotein" evidence="1">
    <location>
        <begin position="22"/>
        <end position="253"/>
    </location>
</feature>
<name>A0ABY8LVI1_9BACT</name>
<sequence>MKLKKMMITLPLISLSAISLVSCNTREKNAELNAIKLKEKMNTNNLFDLFKKDAKKILFSEVSLLPYELNRGQLNDFYFHPPYDLIREYIYHKTFRSIPWNIEDKDEMTLKEMGNINEKMDYDSLRKRGVFRQEDIIFINYHIIKPNIIKNDNKRYMLINLYSVFVAKKWEETDKNTKETEVFYSFKSPDTKYWINNPELKISRFFQTEWGGVKIENGNVKYDTLDPNIHFNNSKDSNISIMNVVYDKDIDKK</sequence>
<evidence type="ECO:0000313" key="3">
    <source>
        <dbReference type="Proteomes" id="UP001179842"/>
    </source>
</evidence>
<evidence type="ECO:0000313" key="2">
    <source>
        <dbReference type="EMBL" id="WGI36780.1"/>
    </source>
</evidence>
<accession>A0ABY8LVI1</accession>
<feature type="signal peptide" evidence="1">
    <location>
        <begin position="1"/>
        <end position="21"/>
    </location>
</feature>
<dbReference type="EMBL" id="CP122979">
    <property type="protein sequence ID" value="WGI36780.1"/>
    <property type="molecule type" value="Genomic_DNA"/>
</dbReference>
<protein>
    <recommendedName>
        <fullName evidence="4">Lipoprotein</fullName>
    </recommendedName>
</protein>
<proteinExistence type="predicted"/>